<dbReference type="CDD" id="cd00077">
    <property type="entry name" value="HDc"/>
    <property type="match status" value="1"/>
</dbReference>
<dbReference type="Pfam" id="PF01966">
    <property type="entry name" value="HD"/>
    <property type="match status" value="1"/>
</dbReference>
<gene>
    <name evidence="2" type="ORF">QW060_09580</name>
</gene>
<reference evidence="3" key="1">
    <citation type="journal article" date="2019" name="Int. J. Syst. Evol. Microbiol.">
        <title>The Global Catalogue of Microorganisms (GCM) 10K type strain sequencing project: providing services to taxonomists for standard genome sequencing and annotation.</title>
        <authorList>
            <consortium name="The Broad Institute Genomics Platform"/>
            <consortium name="The Broad Institute Genome Sequencing Center for Infectious Disease"/>
            <person name="Wu L."/>
            <person name="Ma J."/>
        </authorList>
    </citation>
    <scope>NUCLEOTIDE SEQUENCE [LARGE SCALE GENOMIC DNA]</scope>
    <source>
        <strain evidence="3">CECT 7184</strain>
    </source>
</reference>
<accession>A0ABT8CW14</accession>
<dbReference type="Proteomes" id="UP001242368">
    <property type="component" value="Unassembled WGS sequence"/>
</dbReference>
<dbReference type="InterPro" id="IPR006674">
    <property type="entry name" value="HD_domain"/>
</dbReference>
<evidence type="ECO:0000259" key="1">
    <source>
        <dbReference type="SMART" id="SM00471"/>
    </source>
</evidence>
<dbReference type="SMART" id="SM00471">
    <property type="entry name" value="HDc"/>
    <property type="match status" value="1"/>
</dbReference>
<sequence length="184" mass="21208">MNLILNKVQQFADLAHGEQKRKYSNERYIVHPVRVLEICAAYTNKTAVLAAALLHDVLEDTPVTEVELLSFLKTVMNRDDAEQTLKLVVELTDVYTKEAYPHLNRKQRKEKETIRIEQTSKDAQTIKYADILDNSKEITASDPNFAPRFLNECMTILKIATKGNKELYTTVYDVIQSKLHNLRK</sequence>
<dbReference type="RefSeq" id="WP_290363355.1">
    <property type="nucleotide sequence ID" value="NZ_JAUFQU010000001.1"/>
</dbReference>
<name>A0ABT8CW14_9FLAO</name>
<keyword evidence="3" id="KW-1185">Reference proteome</keyword>
<dbReference type="PANTHER" id="PTHR46246">
    <property type="entry name" value="GUANOSINE-3',5'-BIS(DIPHOSPHATE) 3'-PYROPHOSPHOHYDROLASE MESH1"/>
    <property type="match status" value="1"/>
</dbReference>
<evidence type="ECO:0000313" key="3">
    <source>
        <dbReference type="Proteomes" id="UP001242368"/>
    </source>
</evidence>
<evidence type="ECO:0000313" key="2">
    <source>
        <dbReference type="EMBL" id="MDN3707380.1"/>
    </source>
</evidence>
<dbReference type="Gene3D" id="1.10.3210.10">
    <property type="entry name" value="Hypothetical protein af1432"/>
    <property type="match status" value="1"/>
</dbReference>
<protein>
    <submittedName>
        <fullName evidence="2">HD domain-containing protein</fullName>
    </submittedName>
</protein>
<feature type="domain" description="HD/PDEase" evidence="1">
    <location>
        <begin position="24"/>
        <end position="144"/>
    </location>
</feature>
<organism evidence="2 3">
    <name type="scientific">Paenimyroides ceti</name>
    <dbReference type="NCBI Taxonomy" id="395087"/>
    <lineage>
        <taxon>Bacteria</taxon>
        <taxon>Pseudomonadati</taxon>
        <taxon>Bacteroidota</taxon>
        <taxon>Flavobacteriia</taxon>
        <taxon>Flavobacteriales</taxon>
        <taxon>Flavobacteriaceae</taxon>
        <taxon>Paenimyroides</taxon>
    </lineage>
</organism>
<dbReference type="InterPro" id="IPR052194">
    <property type="entry name" value="MESH1"/>
</dbReference>
<dbReference type="SUPFAM" id="SSF109604">
    <property type="entry name" value="HD-domain/PDEase-like"/>
    <property type="match status" value="1"/>
</dbReference>
<dbReference type="EMBL" id="JAUFQU010000001">
    <property type="protein sequence ID" value="MDN3707380.1"/>
    <property type="molecule type" value="Genomic_DNA"/>
</dbReference>
<proteinExistence type="predicted"/>
<dbReference type="PANTHER" id="PTHR46246:SF1">
    <property type="entry name" value="GUANOSINE-3',5'-BIS(DIPHOSPHATE) 3'-PYROPHOSPHOHYDROLASE MESH1"/>
    <property type="match status" value="1"/>
</dbReference>
<comment type="caution">
    <text evidence="2">The sequence shown here is derived from an EMBL/GenBank/DDBJ whole genome shotgun (WGS) entry which is preliminary data.</text>
</comment>
<dbReference type="InterPro" id="IPR003607">
    <property type="entry name" value="HD/PDEase_dom"/>
</dbReference>